<protein>
    <submittedName>
        <fullName evidence="2">Methionine/alanine import family NSS transporter small subunit</fullName>
    </submittedName>
</protein>
<reference evidence="3" key="1">
    <citation type="journal article" date="2019" name="Int. J. Syst. Evol. Microbiol.">
        <title>The Global Catalogue of Microorganisms (GCM) 10K type strain sequencing project: providing services to taxonomists for standard genome sequencing and annotation.</title>
        <authorList>
            <consortium name="The Broad Institute Genomics Platform"/>
            <consortium name="The Broad Institute Genome Sequencing Center for Infectious Disease"/>
            <person name="Wu L."/>
            <person name="Ma J."/>
        </authorList>
    </citation>
    <scope>NUCLEOTIDE SEQUENCE [LARGE SCALE GENOMIC DNA]</scope>
    <source>
        <strain evidence="3">CGMCC 1.12376</strain>
    </source>
</reference>
<dbReference type="NCBIfam" id="NF033493">
    <property type="entry name" value="MetS_like_NSS"/>
    <property type="match status" value="1"/>
</dbReference>
<dbReference type="RefSeq" id="WP_251511557.1">
    <property type="nucleotide sequence ID" value="NZ_JAMBON010000002.1"/>
</dbReference>
<keyword evidence="1" id="KW-0472">Membrane</keyword>
<dbReference type="EMBL" id="JBHUDE010000139">
    <property type="protein sequence ID" value="MFD1608920.1"/>
    <property type="molecule type" value="Genomic_DNA"/>
</dbReference>
<keyword evidence="1" id="KW-1133">Transmembrane helix</keyword>
<proteinExistence type="predicted"/>
<accession>A0ABW4HUB9</accession>
<evidence type="ECO:0000313" key="3">
    <source>
        <dbReference type="Proteomes" id="UP001597221"/>
    </source>
</evidence>
<keyword evidence="1" id="KW-0812">Transmembrane</keyword>
<feature type="transmembrane region" description="Helical" evidence="1">
    <location>
        <begin position="6"/>
        <end position="28"/>
    </location>
</feature>
<name>A0ABW4HUB9_9BACI</name>
<dbReference type="Proteomes" id="UP001597221">
    <property type="component" value="Unassembled WGS sequence"/>
</dbReference>
<evidence type="ECO:0000313" key="2">
    <source>
        <dbReference type="EMBL" id="MFD1608920.1"/>
    </source>
</evidence>
<evidence type="ECO:0000256" key="1">
    <source>
        <dbReference type="SAM" id="Phobius"/>
    </source>
</evidence>
<keyword evidence="3" id="KW-1185">Reference proteome</keyword>
<dbReference type="InterPro" id="IPR031596">
    <property type="entry name" value="MaAIMP_sms"/>
</dbReference>
<organism evidence="2 3">
    <name type="scientific">Oceanobacillus luteolus</name>
    <dbReference type="NCBI Taxonomy" id="1274358"/>
    <lineage>
        <taxon>Bacteria</taxon>
        <taxon>Bacillati</taxon>
        <taxon>Bacillota</taxon>
        <taxon>Bacilli</taxon>
        <taxon>Bacillales</taxon>
        <taxon>Bacillaceae</taxon>
        <taxon>Oceanobacillus</taxon>
    </lineage>
</organism>
<sequence>MSASSIVVMIIGMVILWGGLAASIWNAFRKQKDTN</sequence>
<dbReference type="Pfam" id="PF16951">
    <property type="entry name" value="MaAIMP_sms"/>
    <property type="match status" value="1"/>
</dbReference>
<gene>
    <name evidence="2" type="ORF">ACFSBH_14945</name>
</gene>
<comment type="caution">
    <text evidence="2">The sequence shown here is derived from an EMBL/GenBank/DDBJ whole genome shotgun (WGS) entry which is preliminary data.</text>
</comment>